<dbReference type="InterPro" id="IPR029063">
    <property type="entry name" value="SAM-dependent_MTases_sf"/>
</dbReference>
<dbReference type="HOGENOM" id="CLU_1037180_0_0_7"/>
<dbReference type="KEGG" id="dgg:DGI_0058"/>
<gene>
    <name evidence="3" type="ORF">DGI_0058</name>
</gene>
<protein>
    <submittedName>
        <fullName evidence="3">Putative methyltransferase</fullName>
    </submittedName>
</protein>
<accession>T2G6T6</accession>
<reference evidence="4" key="2">
    <citation type="submission" date="2013-07" db="EMBL/GenBank/DDBJ databases">
        <authorList>
            <person name="Morais-Silva F.O."/>
            <person name="Rezende A.M."/>
            <person name="Pimentel C."/>
            <person name="Resende D.M."/>
            <person name="Santos C.I."/>
            <person name="Clemente C."/>
            <person name="de Oliveira L.M."/>
            <person name="da Silva S.M."/>
            <person name="Costa D.A."/>
            <person name="Varela-Raposo A."/>
            <person name="Horacio E.C.A."/>
            <person name="Matos M."/>
            <person name="Flores O."/>
            <person name="Ruiz J.C."/>
            <person name="Rodrigues-Pousada C."/>
        </authorList>
    </citation>
    <scope>NUCLEOTIDE SEQUENCE [LARGE SCALE GENOMIC DNA]</scope>
    <source>
        <strain evidence="4">ATCC 19364 / DSM 1382 / NCIMB 9332 / VKM B-1759</strain>
    </source>
</reference>
<dbReference type="GO" id="GO:0032259">
    <property type="term" value="P:methylation"/>
    <property type="evidence" value="ECO:0007669"/>
    <property type="project" value="UniProtKB-KW"/>
</dbReference>
<proteinExistence type="predicted"/>
<dbReference type="AlphaFoldDB" id="T2G6T6"/>
<dbReference type="Pfam" id="PF13649">
    <property type="entry name" value="Methyltransf_25"/>
    <property type="match status" value="1"/>
</dbReference>
<sequence>MDFYIQMPFNYTQSAKIAAQNILAQDPLPYLAPPLVELLTPESLVADIGCGPGWLSNVIAYYYKSQVTGVDFNPVAIDRARETTKELGLDVRFQVADLFEYVNAELFDFVFSIGVLHHTNDCRMGVRKVCGLAKEQGFVAIGLYHTYGRRPFLEYFTKLKAEGLTVEQLFEKYKELDSRHLDVVQARSWFLDQVLHPHETCHTLEEVAGLFDECGVELVSTSINRFSDFSSRQELFDLEKYLAEAGRKALAEQRYYPGFFLAIGRRTR</sequence>
<organism evidence="3 4">
    <name type="scientific">Megalodesulfovibrio gigas (strain ATCC 19364 / DSM 1382 / NCIMB 9332 / VKM B-1759)</name>
    <name type="common">Desulfovibrio gigas</name>
    <dbReference type="NCBI Taxonomy" id="1121448"/>
    <lineage>
        <taxon>Bacteria</taxon>
        <taxon>Pseudomonadati</taxon>
        <taxon>Thermodesulfobacteriota</taxon>
        <taxon>Desulfovibrionia</taxon>
        <taxon>Desulfovibrionales</taxon>
        <taxon>Desulfovibrionaceae</taxon>
        <taxon>Megalodesulfovibrio</taxon>
    </lineage>
</organism>
<name>T2G6T6_MEGG1</name>
<dbReference type="CDD" id="cd02440">
    <property type="entry name" value="AdoMet_MTases"/>
    <property type="match status" value="1"/>
</dbReference>
<keyword evidence="3" id="KW-0489">Methyltransferase</keyword>
<dbReference type="Gene3D" id="3.40.50.150">
    <property type="entry name" value="Vaccinia Virus protein VP39"/>
    <property type="match status" value="1"/>
</dbReference>
<feature type="domain" description="Methyltransferase" evidence="2">
    <location>
        <begin position="45"/>
        <end position="137"/>
    </location>
</feature>
<dbReference type="InterPro" id="IPR041698">
    <property type="entry name" value="Methyltransf_25"/>
</dbReference>
<dbReference type="EMBL" id="CP006585">
    <property type="protein sequence ID" value="AGW11998.1"/>
    <property type="molecule type" value="Genomic_DNA"/>
</dbReference>
<dbReference type="eggNOG" id="COG2226">
    <property type="taxonomic scope" value="Bacteria"/>
</dbReference>
<evidence type="ECO:0000313" key="3">
    <source>
        <dbReference type="EMBL" id="AGW11998.1"/>
    </source>
</evidence>
<keyword evidence="4" id="KW-1185">Reference proteome</keyword>
<dbReference type="SUPFAM" id="SSF53335">
    <property type="entry name" value="S-adenosyl-L-methionine-dependent methyltransferases"/>
    <property type="match status" value="1"/>
</dbReference>
<dbReference type="STRING" id="1121448.DGI_0058"/>
<reference evidence="3 4" key="1">
    <citation type="journal article" date="2013" name="J. Bacteriol.">
        <title>Roles of HynAB and Ech, the only two hydrogenases found in the model sulfate reducer Desulfovibrio gigas.</title>
        <authorList>
            <person name="Morais-Silva F.O."/>
            <person name="Santos C.I."/>
            <person name="Rodrigues R."/>
            <person name="Pereira I.A."/>
            <person name="Rodrigues-Pousada C."/>
        </authorList>
    </citation>
    <scope>NUCLEOTIDE SEQUENCE [LARGE SCALE GENOMIC DNA]</scope>
    <source>
        <strain evidence="4">ATCC 19364 / DSM 1382 / NCIMB 9332 / VKM B-1759</strain>
    </source>
</reference>
<evidence type="ECO:0000313" key="4">
    <source>
        <dbReference type="Proteomes" id="UP000016587"/>
    </source>
</evidence>
<dbReference type="Proteomes" id="UP000016587">
    <property type="component" value="Chromosome"/>
</dbReference>
<dbReference type="PATRIC" id="fig|1121448.10.peg.58"/>
<dbReference type="GO" id="GO:0008168">
    <property type="term" value="F:methyltransferase activity"/>
    <property type="evidence" value="ECO:0007669"/>
    <property type="project" value="UniProtKB-KW"/>
</dbReference>
<evidence type="ECO:0000259" key="2">
    <source>
        <dbReference type="Pfam" id="PF13649"/>
    </source>
</evidence>
<dbReference type="PANTHER" id="PTHR43861">
    <property type="entry name" value="TRANS-ACONITATE 2-METHYLTRANSFERASE-RELATED"/>
    <property type="match status" value="1"/>
</dbReference>
<keyword evidence="1 3" id="KW-0808">Transferase</keyword>
<evidence type="ECO:0000256" key="1">
    <source>
        <dbReference type="ARBA" id="ARBA00022679"/>
    </source>
</evidence>